<reference evidence="1 2" key="1">
    <citation type="submission" date="2024-09" db="EMBL/GenBank/DDBJ databases">
        <title>Rethinking Asexuality: The Enigmatic Case of Functional Sexual Genes in Lepraria (Stereocaulaceae).</title>
        <authorList>
            <person name="Doellman M."/>
            <person name="Sun Y."/>
            <person name="Barcenas-Pena A."/>
            <person name="Lumbsch H.T."/>
            <person name="Grewe F."/>
        </authorList>
    </citation>
    <scope>NUCLEOTIDE SEQUENCE [LARGE SCALE GENOMIC DNA]</scope>
    <source>
        <strain evidence="1 2">Grewe 0041</strain>
    </source>
</reference>
<protein>
    <submittedName>
        <fullName evidence="1">Uncharacterized protein</fullName>
    </submittedName>
</protein>
<accession>A0ABR4BDK3</accession>
<organism evidence="1 2">
    <name type="scientific">Lepraria finkii</name>
    <dbReference type="NCBI Taxonomy" id="1340010"/>
    <lineage>
        <taxon>Eukaryota</taxon>
        <taxon>Fungi</taxon>
        <taxon>Dikarya</taxon>
        <taxon>Ascomycota</taxon>
        <taxon>Pezizomycotina</taxon>
        <taxon>Lecanoromycetes</taxon>
        <taxon>OSLEUM clade</taxon>
        <taxon>Lecanoromycetidae</taxon>
        <taxon>Lecanorales</taxon>
        <taxon>Lecanorineae</taxon>
        <taxon>Stereocaulaceae</taxon>
        <taxon>Lepraria</taxon>
    </lineage>
</organism>
<evidence type="ECO:0000313" key="1">
    <source>
        <dbReference type="EMBL" id="KAL2053993.1"/>
    </source>
</evidence>
<sequence length="185" mass="20487">MEAVLSAITITMVTSSPSPSIPRGIQDLYANVAAITCLGLAGPQRGLHLLLSSLDFLSIPTFVRMSYRTSAKNTMIQRLLPHHMKQGPQVQNGIMMGQVRLQHPIYRSQRRQQVSTFTRKRAPTSGHLVLRLRSRQGLQIPDNHKRDLILHPLLLEDELGRFVVSSGNAYVPNQGIGTCPESGCI</sequence>
<name>A0ABR4BDK3_9LECA</name>
<dbReference type="EMBL" id="JBHFEH010000017">
    <property type="protein sequence ID" value="KAL2053993.1"/>
    <property type="molecule type" value="Genomic_DNA"/>
</dbReference>
<keyword evidence="2" id="KW-1185">Reference proteome</keyword>
<comment type="caution">
    <text evidence="1">The sequence shown here is derived from an EMBL/GenBank/DDBJ whole genome shotgun (WGS) entry which is preliminary data.</text>
</comment>
<gene>
    <name evidence="1" type="ORF">ABVK25_005532</name>
</gene>
<dbReference type="Proteomes" id="UP001590951">
    <property type="component" value="Unassembled WGS sequence"/>
</dbReference>
<evidence type="ECO:0000313" key="2">
    <source>
        <dbReference type="Proteomes" id="UP001590951"/>
    </source>
</evidence>
<proteinExistence type="predicted"/>